<protein>
    <submittedName>
        <fullName evidence="1">Uncharacterized protein</fullName>
    </submittedName>
</protein>
<organism evidence="1 2">
    <name type="scientific">Mucuna pruriens</name>
    <name type="common">Velvet bean</name>
    <name type="synonym">Dolichos pruriens</name>
    <dbReference type="NCBI Taxonomy" id="157652"/>
    <lineage>
        <taxon>Eukaryota</taxon>
        <taxon>Viridiplantae</taxon>
        <taxon>Streptophyta</taxon>
        <taxon>Embryophyta</taxon>
        <taxon>Tracheophyta</taxon>
        <taxon>Spermatophyta</taxon>
        <taxon>Magnoliopsida</taxon>
        <taxon>eudicotyledons</taxon>
        <taxon>Gunneridae</taxon>
        <taxon>Pentapetalae</taxon>
        <taxon>rosids</taxon>
        <taxon>fabids</taxon>
        <taxon>Fabales</taxon>
        <taxon>Fabaceae</taxon>
        <taxon>Papilionoideae</taxon>
        <taxon>50 kb inversion clade</taxon>
        <taxon>NPAAA clade</taxon>
        <taxon>indigoferoid/millettioid clade</taxon>
        <taxon>Phaseoleae</taxon>
        <taxon>Mucuna</taxon>
    </lineage>
</organism>
<sequence>MELVLIVRVIIRDDDVININNMLVKRPMVDDGHSKKWTNKNNFWPWEKGDPIVENKNLSIALSHQVSFKLINLSIRANFLDINPVTSK</sequence>
<evidence type="ECO:0000313" key="1">
    <source>
        <dbReference type="EMBL" id="RDX68215.1"/>
    </source>
</evidence>
<gene>
    <name evidence="1" type="ORF">CR513_52815</name>
</gene>
<keyword evidence="2" id="KW-1185">Reference proteome</keyword>
<dbReference type="Proteomes" id="UP000257109">
    <property type="component" value="Unassembled WGS sequence"/>
</dbReference>
<dbReference type="AlphaFoldDB" id="A0A371EQ75"/>
<name>A0A371EQ75_MUCPR</name>
<proteinExistence type="predicted"/>
<reference evidence="1" key="1">
    <citation type="submission" date="2018-05" db="EMBL/GenBank/DDBJ databases">
        <title>Draft genome of Mucuna pruriens seed.</title>
        <authorList>
            <person name="Nnadi N.E."/>
            <person name="Vos R."/>
            <person name="Hasami M.H."/>
            <person name="Devisetty U.K."/>
            <person name="Aguiy J.C."/>
        </authorList>
    </citation>
    <scope>NUCLEOTIDE SEQUENCE [LARGE SCALE GENOMIC DNA]</scope>
    <source>
        <strain evidence="1">JCA_2017</strain>
    </source>
</reference>
<dbReference type="EMBL" id="QJKJ01012636">
    <property type="protein sequence ID" value="RDX68215.1"/>
    <property type="molecule type" value="Genomic_DNA"/>
</dbReference>
<comment type="caution">
    <text evidence="1">The sequence shown here is derived from an EMBL/GenBank/DDBJ whole genome shotgun (WGS) entry which is preliminary data.</text>
</comment>
<accession>A0A371EQ75</accession>
<feature type="non-terminal residue" evidence="1">
    <location>
        <position position="1"/>
    </location>
</feature>
<evidence type="ECO:0000313" key="2">
    <source>
        <dbReference type="Proteomes" id="UP000257109"/>
    </source>
</evidence>